<evidence type="ECO:0000256" key="12">
    <source>
        <dbReference type="ARBA" id="ARBA00023136"/>
    </source>
</evidence>
<dbReference type="GO" id="GO:0005506">
    <property type="term" value="F:iron ion binding"/>
    <property type="evidence" value="ECO:0007669"/>
    <property type="project" value="InterPro"/>
</dbReference>
<keyword evidence="10" id="KW-0408">Iron</keyword>
<gene>
    <name evidence="13" type="ORF">TCMB3V08_LOCUS7597</name>
</gene>
<comment type="cofactor">
    <cofactor evidence="1">
        <name>heme</name>
        <dbReference type="ChEBI" id="CHEBI:30413"/>
    </cofactor>
</comment>
<dbReference type="GO" id="GO:0016705">
    <property type="term" value="F:oxidoreductase activity, acting on paired donors, with incorporation or reduction of molecular oxygen"/>
    <property type="evidence" value="ECO:0007669"/>
    <property type="project" value="InterPro"/>
</dbReference>
<keyword evidence="5" id="KW-0349">Heme</keyword>
<evidence type="ECO:0000256" key="1">
    <source>
        <dbReference type="ARBA" id="ARBA00001971"/>
    </source>
</evidence>
<organism evidence="13">
    <name type="scientific">Timema californicum</name>
    <name type="common">California timema</name>
    <name type="synonym">Walking stick</name>
    <dbReference type="NCBI Taxonomy" id="61474"/>
    <lineage>
        <taxon>Eukaryota</taxon>
        <taxon>Metazoa</taxon>
        <taxon>Ecdysozoa</taxon>
        <taxon>Arthropoda</taxon>
        <taxon>Hexapoda</taxon>
        <taxon>Insecta</taxon>
        <taxon>Pterygota</taxon>
        <taxon>Neoptera</taxon>
        <taxon>Polyneoptera</taxon>
        <taxon>Phasmatodea</taxon>
        <taxon>Timematodea</taxon>
        <taxon>Timematoidea</taxon>
        <taxon>Timematidae</taxon>
        <taxon>Timema</taxon>
    </lineage>
</organism>
<dbReference type="AlphaFoldDB" id="A0A7R9J9D6"/>
<evidence type="ECO:0000313" key="13">
    <source>
        <dbReference type="EMBL" id="CAD7574996.1"/>
    </source>
</evidence>
<dbReference type="GO" id="GO:0005789">
    <property type="term" value="C:endoplasmic reticulum membrane"/>
    <property type="evidence" value="ECO:0007669"/>
    <property type="project" value="UniProtKB-SubCell"/>
</dbReference>
<evidence type="ECO:0000256" key="7">
    <source>
        <dbReference type="ARBA" id="ARBA00022824"/>
    </source>
</evidence>
<evidence type="ECO:0000256" key="10">
    <source>
        <dbReference type="ARBA" id="ARBA00023004"/>
    </source>
</evidence>
<keyword evidence="7" id="KW-0256">Endoplasmic reticulum</keyword>
<dbReference type="SUPFAM" id="SSF48264">
    <property type="entry name" value="Cytochrome P450"/>
    <property type="match status" value="1"/>
</dbReference>
<evidence type="ECO:0000256" key="9">
    <source>
        <dbReference type="ARBA" id="ARBA00023002"/>
    </source>
</evidence>
<name>A0A7R9J9D6_TIMCA</name>
<evidence type="ECO:0000256" key="2">
    <source>
        <dbReference type="ARBA" id="ARBA00004174"/>
    </source>
</evidence>
<dbReference type="EMBL" id="OE182818">
    <property type="protein sequence ID" value="CAD7574996.1"/>
    <property type="molecule type" value="Genomic_DNA"/>
</dbReference>
<comment type="subcellular location">
    <subcellularLocation>
        <location evidence="3">Endoplasmic reticulum membrane</location>
        <topology evidence="3">Peripheral membrane protein</topology>
    </subcellularLocation>
    <subcellularLocation>
        <location evidence="2">Microsome membrane</location>
        <topology evidence="2">Peripheral membrane protein</topology>
    </subcellularLocation>
</comment>
<evidence type="ECO:0000256" key="4">
    <source>
        <dbReference type="ARBA" id="ARBA00010617"/>
    </source>
</evidence>
<evidence type="ECO:0000256" key="3">
    <source>
        <dbReference type="ARBA" id="ARBA00004406"/>
    </source>
</evidence>
<keyword evidence="11" id="KW-0503">Monooxygenase</keyword>
<keyword evidence="9" id="KW-0560">Oxidoreductase</keyword>
<evidence type="ECO:0000256" key="6">
    <source>
        <dbReference type="ARBA" id="ARBA00022723"/>
    </source>
</evidence>
<dbReference type="Pfam" id="PF00067">
    <property type="entry name" value="p450"/>
    <property type="match status" value="1"/>
</dbReference>
<proteinExistence type="inferred from homology"/>
<evidence type="ECO:0000256" key="5">
    <source>
        <dbReference type="ARBA" id="ARBA00022617"/>
    </source>
</evidence>
<keyword evidence="6" id="KW-0479">Metal-binding</keyword>
<sequence>MDSIKKRRAFLDMLLEAAQDGELMSDSDIREEVNTFMFEGHDTTASAISFSLTTLALHQDIQVNQM</sequence>
<dbReference type="GO" id="GO:0004497">
    <property type="term" value="F:monooxygenase activity"/>
    <property type="evidence" value="ECO:0007669"/>
    <property type="project" value="UniProtKB-KW"/>
</dbReference>
<dbReference type="InterPro" id="IPR050196">
    <property type="entry name" value="Cytochrome_P450_Monoox"/>
</dbReference>
<evidence type="ECO:0000256" key="11">
    <source>
        <dbReference type="ARBA" id="ARBA00023033"/>
    </source>
</evidence>
<dbReference type="InterPro" id="IPR036396">
    <property type="entry name" value="Cyt_P450_sf"/>
</dbReference>
<reference evidence="13" key="1">
    <citation type="submission" date="2020-11" db="EMBL/GenBank/DDBJ databases">
        <authorList>
            <person name="Tran Van P."/>
        </authorList>
    </citation>
    <scope>NUCLEOTIDE SEQUENCE</scope>
</reference>
<accession>A0A7R9J9D6</accession>
<evidence type="ECO:0000256" key="8">
    <source>
        <dbReference type="ARBA" id="ARBA00022848"/>
    </source>
</evidence>
<protein>
    <submittedName>
        <fullName evidence="13">(California timema) hypothetical protein</fullName>
    </submittedName>
</protein>
<dbReference type="PANTHER" id="PTHR24291">
    <property type="entry name" value="CYTOCHROME P450 FAMILY 4"/>
    <property type="match status" value="1"/>
</dbReference>
<keyword evidence="12" id="KW-0472">Membrane</keyword>
<dbReference type="InterPro" id="IPR001128">
    <property type="entry name" value="Cyt_P450"/>
</dbReference>
<dbReference type="PANTHER" id="PTHR24291:SF189">
    <property type="entry name" value="CYTOCHROME P450 4C3-RELATED"/>
    <property type="match status" value="1"/>
</dbReference>
<keyword evidence="8" id="KW-0492">Microsome</keyword>
<comment type="similarity">
    <text evidence="4">Belongs to the cytochrome P450 family.</text>
</comment>
<dbReference type="Gene3D" id="1.10.630.10">
    <property type="entry name" value="Cytochrome P450"/>
    <property type="match status" value="1"/>
</dbReference>
<dbReference type="GO" id="GO:0020037">
    <property type="term" value="F:heme binding"/>
    <property type="evidence" value="ECO:0007669"/>
    <property type="project" value="InterPro"/>
</dbReference>